<name>A0ABY4M3M4_9ACTN</name>
<feature type="region of interest" description="Disordered" evidence="1">
    <location>
        <begin position="167"/>
        <end position="335"/>
    </location>
</feature>
<organism evidence="2 3">
    <name type="scientific">Streptomyces halobius</name>
    <dbReference type="NCBI Taxonomy" id="2879846"/>
    <lineage>
        <taxon>Bacteria</taxon>
        <taxon>Bacillati</taxon>
        <taxon>Actinomycetota</taxon>
        <taxon>Actinomycetes</taxon>
        <taxon>Kitasatosporales</taxon>
        <taxon>Streptomycetaceae</taxon>
        <taxon>Streptomyces</taxon>
    </lineage>
</organism>
<accession>A0ABY4M3M4</accession>
<evidence type="ECO:0000313" key="3">
    <source>
        <dbReference type="Proteomes" id="UP000830115"/>
    </source>
</evidence>
<keyword evidence="3" id="KW-1185">Reference proteome</keyword>
<feature type="compositionally biased region" description="Low complexity" evidence="1">
    <location>
        <begin position="287"/>
        <end position="308"/>
    </location>
</feature>
<feature type="compositionally biased region" description="Basic residues" evidence="1">
    <location>
        <begin position="217"/>
        <end position="228"/>
    </location>
</feature>
<gene>
    <name evidence="2" type="ORF">K9S39_10940</name>
</gene>
<evidence type="ECO:0000313" key="2">
    <source>
        <dbReference type="EMBL" id="UQA92288.1"/>
    </source>
</evidence>
<evidence type="ECO:0008006" key="4">
    <source>
        <dbReference type="Google" id="ProtNLM"/>
    </source>
</evidence>
<protein>
    <recommendedName>
        <fullName evidence="4">UL36 very large tegument protein</fullName>
    </recommendedName>
</protein>
<feature type="compositionally biased region" description="Acidic residues" evidence="1">
    <location>
        <begin position="268"/>
        <end position="277"/>
    </location>
</feature>
<feature type="compositionally biased region" description="Basic and acidic residues" evidence="1">
    <location>
        <begin position="229"/>
        <end position="244"/>
    </location>
</feature>
<proteinExistence type="predicted"/>
<sequence length="516" mass="53905">MSDTQLLGPVEEFAHFLTGLASLLDAESGWYGVFAHRDPEGLRACLDGRDVPPWDVVESMLHDLAGLEGDEAVRTAGPRARRLHARAVADHDAQPGGKPALQHRLEVMLREHRQAALRARELQGAVWAAVGTPEEARLTEELAWAHDDHARAGVRVRELRARLETLTRTETRSMGRPVSEPAVNAPAGPTPEPPTGQMPDPAADPAPGPAADQPARPRTKTKRLAKAKKLPEGKKFSEGKDKGKGRNKGKPKAHTPRPRGARFAGLEPADEGADEQDVAALLPSMAPEPALDGAPAEGGAPAEPVTAPRGARFAGAYEEGPPGDGADAASVPAVPPVDEEARQAIGDAVARLARLRASGGGGSAYAELCTAASRPAPELPLFIDWLEDSGLGSDVPTLLWEVASLPPAGLAAAADALAAADRTEDSAGLLRQSVARPVEEVAHAALELLARRRAAQSLELLAALVRVRTAEECAAAAAVAPDPLGPLLLDAAATVSRDRHSDIAHALRAAGCDVHA</sequence>
<reference evidence="2" key="1">
    <citation type="submission" date="2021-10" db="EMBL/GenBank/DDBJ databases">
        <title>Streptomyces nigrumlapis sp.nov.,an antimicrobial producing actinobacterium isolated from Black Gobi rocks.</title>
        <authorList>
            <person name="Wen Y."/>
            <person name="Zhang W."/>
            <person name="Liu X.G."/>
        </authorList>
    </citation>
    <scope>NUCLEOTIDE SEQUENCE</scope>
    <source>
        <strain evidence="2">ST13-2-2</strain>
    </source>
</reference>
<feature type="compositionally biased region" description="Pro residues" evidence="1">
    <location>
        <begin position="188"/>
        <end position="208"/>
    </location>
</feature>
<dbReference type="Proteomes" id="UP000830115">
    <property type="component" value="Chromosome"/>
</dbReference>
<dbReference type="EMBL" id="CP086322">
    <property type="protein sequence ID" value="UQA92288.1"/>
    <property type="molecule type" value="Genomic_DNA"/>
</dbReference>
<feature type="compositionally biased region" description="Basic residues" evidence="1">
    <location>
        <begin position="245"/>
        <end position="260"/>
    </location>
</feature>
<dbReference type="RefSeq" id="WP_248863152.1">
    <property type="nucleotide sequence ID" value="NZ_CP086322.1"/>
</dbReference>
<evidence type="ECO:0000256" key="1">
    <source>
        <dbReference type="SAM" id="MobiDB-lite"/>
    </source>
</evidence>